<dbReference type="Pfam" id="PF00201">
    <property type="entry name" value="UDPGT"/>
    <property type="match status" value="1"/>
</dbReference>
<name>A0AA87ZHP7_FICCA</name>
<dbReference type="Gene3D" id="3.40.50.2000">
    <property type="entry name" value="Glycogen Phosphorylase B"/>
    <property type="match status" value="3"/>
</dbReference>
<accession>A0AA87ZHP7</accession>
<protein>
    <recommendedName>
        <fullName evidence="7">Glycosyltransferase</fullName>
    </recommendedName>
</protein>
<feature type="compositionally biased region" description="Gly residues" evidence="4">
    <location>
        <begin position="376"/>
        <end position="387"/>
    </location>
</feature>
<evidence type="ECO:0000256" key="3">
    <source>
        <dbReference type="ARBA" id="ARBA00022679"/>
    </source>
</evidence>
<keyword evidence="2" id="KW-0328">Glycosyltransferase</keyword>
<dbReference type="PANTHER" id="PTHR11926:SF986">
    <property type="entry name" value="UDP-GLYCOSYLTRANSFERASE 84A1"/>
    <property type="match status" value="1"/>
</dbReference>
<comment type="similarity">
    <text evidence="1">Belongs to the UDP-glycosyltransferase family.</text>
</comment>
<dbReference type="AlphaFoldDB" id="A0AA87ZHP7"/>
<dbReference type="FunFam" id="3.40.50.2000:FF:000056">
    <property type="entry name" value="Glycosyltransferase"/>
    <property type="match status" value="1"/>
</dbReference>
<evidence type="ECO:0000256" key="2">
    <source>
        <dbReference type="ARBA" id="ARBA00022676"/>
    </source>
</evidence>
<feature type="region of interest" description="Disordered" evidence="4">
    <location>
        <begin position="356"/>
        <end position="387"/>
    </location>
</feature>
<dbReference type="GO" id="GO:0080043">
    <property type="term" value="F:quercetin 3-O-glucosyltransferase activity"/>
    <property type="evidence" value="ECO:0007669"/>
    <property type="project" value="TreeGrafter"/>
</dbReference>
<evidence type="ECO:0008006" key="7">
    <source>
        <dbReference type="Google" id="ProtNLM"/>
    </source>
</evidence>
<proteinExistence type="inferred from homology"/>
<sequence>METTPIIHVLLVSYPANGHINPLLRLGKRLVSKGLQVTLSTTQNFSKHFPKPNDTAGGETTPSVGFEFFDDGLTDGDTRRDDLDFYVPQLDRAGRESLPRLIKALNDDKGRPVSCIVNNPFIPWKTVPFPTYSEPEIEVQLPRMPVLKHDEIPSFLHTSSPYKVLARAILEQLEKLPKLFCLLADTFDELERDIIDDVSRFSQFTPVGPLFRGRQKDGHVERADECIKWLESKPPSSVVYISFGTVVYLKQEQVEEIAHGVLKSGVSFLWVIRSPPKKDSGQKPVVLPNGFLERIGDRGKVVEWSPQVQVLAHPSVTCFLTHCGWNSTVEAMASDCVVGRLRIGWFRGMRWRGVGGSDGRREGGGDEEERVEVEEGGGGGGGGGWFV</sequence>
<dbReference type="EMBL" id="BTGU01002091">
    <property type="protein sequence ID" value="GMN33917.1"/>
    <property type="molecule type" value="Genomic_DNA"/>
</dbReference>
<comment type="caution">
    <text evidence="5">The sequence shown here is derived from an EMBL/GenBank/DDBJ whole genome shotgun (WGS) entry which is preliminary data.</text>
</comment>
<feature type="compositionally biased region" description="Acidic residues" evidence="4">
    <location>
        <begin position="365"/>
        <end position="375"/>
    </location>
</feature>
<organism evidence="5 6">
    <name type="scientific">Ficus carica</name>
    <name type="common">Common fig</name>
    <dbReference type="NCBI Taxonomy" id="3494"/>
    <lineage>
        <taxon>Eukaryota</taxon>
        <taxon>Viridiplantae</taxon>
        <taxon>Streptophyta</taxon>
        <taxon>Embryophyta</taxon>
        <taxon>Tracheophyta</taxon>
        <taxon>Spermatophyta</taxon>
        <taxon>Magnoliopsida</taxon>
        <taxon>eudicotyledons</taxon>
        <taxon>Gunneridae</taxon>
        <taxon>Pentapetalae</taxon>
        <taxon>rosids</taxon>
        <taxon>fabids</taxon>
        <taxon>Rosales</taxon>
        <taxon>Moraceae</taxon>
        <taxon>Ficeae</taxon>
        <taxon>Ficus</taxon>
    </lineage>
</organism>
<dbReference type="SUPFAM" id="SSF53756">
    <property type="entry name" value="UDP-Glycosyltransferase/glycogen phosphorylase"/>
    <property type="match status" value="1"/>
</dbReference>
<dbReference type="Proteomes" id="UP001187192">
    <property type="component" value="Unassembled WGS sequence"/>
</dbReference>
<evidence type="ECO:0000256" key="1">
    <source>
        <dbReference type="ARBA" id="ARBA00009995"/>
    </source>
</evidence>
<evidence type="ECO:0000313" key="6">
    <source>
        <dbReference type="Proteomes" id="UP001187192"/>
    </source>
</evidence>
<dbReference type="CDD" id="cd03784">
    <property type="entry name" value="GT1_Gtf-like"/>
    <property type="match status" value="1"/>
</dbReference>
<dbReference type="GO" id="GO:0080044">
    <property type="term" value="F:quercetin 7-O-glucosyltransferase activity"/>
    <property type="evidence" value="ECO:0007669"/>
    <property type="project" value="TreeGrafter"/>
</dbReference>
<evidence type="ECO:0000256" key="4">
    <source>
        <dbReference type="SAM" id="MobiDB-lite"/>
    </source>
</evidence>
<gene>
    <name evidence="5" type="ORF">TIFTF001_041970</name>
</gene>
<evidence type="ECO:0000313" key="5">
    <source>
        <dbReference type="EMBL" id="GMN33917.1"/>
    </source>
</evidence>
<keyword evidence="6" id="KW-1185">Reference proteome</keyword>
<dbReference type="PANTHER" id="PTHR11926">
    <property type="entry name" value="GLUCOSYL/GLUCURONOSYL TRANSFERASES"/>
    <property type="match status" value="1"/>
</dbReference>
<reference evidence="5" key="1">
    <citation type="submission" date="2023-07" db="EMBL/GenBank/DDBJ databases">
        <title>draft genome sequence of fig (Ficus carica).</title>
        <authorList>
            <person name="Takahashi T."/>
            <person name="Nishimura K."/>
        </authorList>
    </citation>
    <scope>NUCLEOTIDE SEQUENCE</scope>
</reference>
<dbReference type="InterPro" id="IPR002213">
    <property type="entry name" value="UDP_glucos_trans"/>
</dbReference>
<keyword evidence="3" id="KW-0808">Transferase</keyword>